<dbReference type="SUPFAM" id="SSF51735">
    <property type="entry name" value="NAD(P)-binding Rossmann-fold domains"/>
    <property type="match status" value="1"/>
</dbReference>
<name>A0A250WTP1_9CHLO</name>
<dbReference type="InterPro" id="IPR003148">
    <property type="entry name" value="RCK_N"/>
</dbReference>
<feature type="transmembrane region" description="Helical" evidence="11">
    <location>
        <begin position="92"/>
        <end position="110"/>
    </location>
</feature>
<dbReference type="GO" id="GO:0009507">
    <property type="term" value="C:chloroplast"/>
    <property type="evidence" value="ECO:0007669"/>
    <property type="project" value="TreeGrafter"/>
</dbReference>
<evidence type="ECO:0000259" key="12">
    <source>
        <dbReference type="PROSITE" id="PS51201"/>
    </source>
</evidence>
<evidence type="ECO:0000256" key="4">
    <source>
        <dbReference type="ARBA" id="ARBA00022538"/>
    </source>
</evidence>
<evidence type="ECO:0000256" key="11">
    <source>
        <dbReference type="SAM" id="Phobius"/>
    </source>
</evidence>
<dbReference type="InterPro" id="IPR038770">
    <property type="entry name" value="Na+/solute_symporter_sf"/>
</dbReference>
<evidence type="ECO:0000256" key="2">
    <source>
        <dbReference type="ARBA" id="ARBA00022448"/>
    </source>
</evidence>
<dbReference type="Gene3D" id="1.20.1530.20">
    <property type="match status" value="1"/>
</dbReference>
<sequence>MGSLLQHHYSHAPCSSQRRSTQLNPVPLRFSYNLNRRDTGHLASTSAPIRHVEQRRRVISRTDEGLTLLGQDVLYFLGSTVAVIPLFKYLKISPVLGFLASGIILHQLGLTKDVEDLERLSEMGVLFLLFEMGLELSIDRLKALAKYAFGLGTLQVALTTGIFALCALPVGNGFATQFLETVAHAPPSLVSIRTVDEAVVIGGALSMSSSAFVLQLLKERGEMATRFGSATLGILLLQDIAVVPFLVLLPLVEQGTTNIMQDADAMTLVSQMGPTVLKTLGGLGVLLIGGRFVLRRVFEVVAESKNTEAFLALCLLTVAGASYTTNSLGFSDTMGAFMAGVLLSETNYKTQVEADIKPFRGLLLGLFFTTTGGSINLEVLEQNWQVISWILAGLLATKTAVIATLGKGFGLTTTESLRIGFMLSQGGEFAFVLLSLAAQLKVLPEDLNQVLIIVVVMSMALTPGLAEVGKVSGDWLEAFLARQQQDSPDKLVMDILAEEASSKRMDGHQMVDPIVICSFGPQGQMLANMLESPLVPGKPSYVVFDTDSRRVQAARLAGFPVIFGDGSRKAVLEAAGIDRPRAFMVCTRNKQQAIDMVHMLHALHPAVPIYAAGADVKHAAQLEQAGAIATVVASAQAGMYLGCRLLSSELGMRGDDVVFLKEGMDAALVARTNALSSNQDFMQACSNDIMVLDAGQHPSVTSLHNAVEECEVSGSEDEARRSVIYSSEEEEDSNRKTLRDHMSSLASLRDGKILPMQQSQKEPVS</sequence>
<reference evidence="13 14" key="1">
    <citation type="submission" date="2017-08" db="EMBL/GenBank/DDBJ databases">
        <title>Acidophilic green algal genome provides insights into adaptation to an acidic environment.</title>
        <authorList>
            <person name="Hirooka S."/>
            <person name="Hirose Y."/>
            <person name="Kanesaki Y."/>
            <person name="Higuchi S."/>
            <person name="Fujiwara T."/>
            <person name="Onuma R."/>
            <person name="Era A."/>
            <person name="Ohbayashi R."/>
            <person name="Uzuka A."/>
            <person name="Nozaki H."/>
            <person name="Yoshikawa H."/>
            <person name="Miyagishima S.Y."/>
        </authorList>
    </citation>
    <scope>NUCLEOTIDE SEQUENCE [LARGE SCALE GENOMIC DNA]</scope>
    <source>
        <strain evidence="13 14">NIES-2499</strain>
    </source>
</reference>
<dbReference type="PANTHER" id="PTHR46157:SF4">
    <property type="entry name" value="K(+) EFFLUX ANTIPORTER 3, CHLOROPLASTIC"/>
    <property type="match status" value="1"/>
</dbReference>
<dbReference type="GO" id="GO:0015297">
    <property type="term" value="F:antiporter activity"/>
    <property type="evidence" value="ECO:0007669"/>
    <property type="project" value="UniProtKB-KW"/>
</dbReference>
<protein>
    <recommendedName>
        <fullName evidence="12">RCK N-terminal domain-containing protein</fullName>
    </recommendedName>
</protein>
<dbReference type="GO" id="GO:0016020">
    <property type="term" value="C:membrane"/>
    <property type="evidence" value="ECO:0007669"/>
    <property type="project" value="UniProtKB-SubCell"/>
</dbReference>
<evidence type="ECO:0000256" key="3">
    <source>
        <dbReference type="ARBA" id="ARBA00022449"/>
    </source>
</evidence>
<keyword evidence="4" id="KW-0633">Potassium transport</keyword>
<feature type="transmembrane region" description="Helical" evidence="11">
    <location>
        <begin position="386"/>
        <end position="405"/>
    </location>
</feature>
<keyword evidence="5 11" id="KW-0812">Transmembrane</keyword>
<keyword evidence="8" id="KW-0406">Ion transport</keyword>
<feature type="transmembrane region" description="Helical" evidence="11">
    <location>
        <begin position="147"/>
        <end position="170"/>
    </location>
</feature>
<keyword evidence="2" id="KW-0813">Transport</keyword>
<dbReference type="Proteomes" id="UP000232323">
    <property type="component" value="Unassembled WGS sequence"/>
</dbReference>
<proteinExistence type="predicted"/>
<feature type="transmembrane region" description="Helical" evidence="11">
    <location>
        <begin position="272"/>
        <end position="294"/>
    </location>
</feature>
<feature type="transmembrane region" description="Helical" evidence="11">
    <location>
        <begin position="229"/>
        <end position="252"/>
    </location>
</feature>
<feature type="compositionally biased region" description="Basic and acidic residues" evidence="10">
    <location>
        <begin position="733"/>
        <end position="742"/>
    </location>
</feature>
<feature type="region of interest" description="Disordered" evidence="10">
    <location>
        <begin position="710"/>
        <end position="765"/>
    </location>
</feature>
<feature type="domain" description="RCK N-terminal" evidence="12">
    <location>
        <begin position="511"/>
        <end position="632"/>
    </location>
</feature>
<evidence type="ECO:0000256" key="5">
    <source>
        <dbReference type="ARBA" id="ARBA00022692"/>
    </source>
</evidence>
<dbReference type="GO" id="GO:1902600">
    <property type="term" value="P:proton transmembrane transport"/>
    <property type="evidence" value="ECO:0007669"/>
    <property type="project" value="InterPro"/>
</dbReference>
<dbReference type="PROSITE" id="PS51201">
    <property type="entry name" value="RCK_N"/>
    <property type="match status" value="1"/>
</dbReference>
<feature type="transmembrane region" description="Helical" evidence="11">
    <location>
        <begin position="306"/>
        <end position="324"/>
    </location>
</feature>
<accession>A0A250WTP1</accession>
<evidence type="ECO:0000256" key="6">
    <source>
        <dbReference type="ARBA" id="ARBA00022958"/>
    </source>
</evidence>
<evidence type="ECO:0000256" key="7">
    <source>
        <dbReference type="ARBA" id="ARBA00022989"/>
    </source>
</evidence>
<dbReference type="PANTHER" id="PTHR46157">
    <property type="entry name" value="K(+) EFFLUX ANTIPORTER 3, CHLOROPLASTIC"/>
    <property type="match status" value="1"/>
</dbReference>
<feature type="transmembrane region" description="Helical" evidence="11">
    <location>
        <begin position="450"/>
        <end position="468"/>
    </location>
</feature>
<comment type="subcellular location">
    <subcellularLocation>
        <location evidence="1">Membrane</location>
        <topology evidence="1">Multi-pass membrane protein</topology>
    </subcellularLocation>
</comment>
<feature type="compositionally biased region" description="Polar residues" evidence="10">
    <location>
        <begin position="756"/>
        <end position="765"/>
    </location>
</feature>
<keyword evidence="14" id="KW-1185">Reference proteome</keyword>
<feature type="transmembrane region" description="Helical" evidence="11">
    <location>
        <begin position="417"/>
        <end position="438"/>
    </location>
</feature>
<dbReference type="InterPro" id="IPR036291">
    <property type="entry name" value="NAD(P)-bd_dom_sf"/>
</dbReference>
<feature type="region of interest" description="Disordered" evidence="10">
    <location>
        <begin position="1"/>
        <end position="20"/>
    </location>
</feature>
<evidence type="ECO:0000256" key="9">
    <source>
        <dbReference type="ARBA" id="ARBA00023136"/>
    </source>
</evidence>
<evidence type="ECO:0000313" key="13">
    <source>
        <dbReference type="EMBL" id="GAX74198.1"/>
    </source>
</evidence>
<evidence type="ECO:0000313" key="14">
    <source>
        <dbReference type="Proteomes" id="UP000232323"/>
    </source>
</evidence>
<dbReference type="AlphaFoldDB" id="A0A250WTP1"/>
<keyword evidence="9 11" id="KW-0472">Membrane</keyword>
<gene>
    <name evidence="13" type="ORF">CEUSTIGMA_g1647.t1</name>
</gene>
<dbReference type="EMBL" id="BEGY01000006">
    <property type="protein sequence ID" value="GAX74198.1"/>
    <property type="molecule type" value="Genomic_DNA"/>
</dbReference>
<evidence type="ECO:0000256" key="10">
    <source>
        <dbReference type="SAM" id="MobiDB-lite"/>
    </source>
</evidence>
<organism evidence="13 14">
    <name type="scientific">Chlamydomonas eustigma</name>
    <dbReference type="NCBI Taxonomy" id="1157962"/>
    <lineage>
        <taxon>Eukaryota</taxon>
        <taxon>Viridiplantae</taxon>
        <taxon>Chlorophyta</taxon>
        <taxon>core chlorophytes</taxon>
        <taxon>Chlorophyceae</taxon>
        <taxon>CS clade</taxon>
        <taxon>Chlamydomonadales</taxon>
        <taxon>Chlamydomonadaceae</taxon>
        <taxon>Chlamydomonas</taxon>
    </lineage>
</organism>
<dbReference type="OrthoDB" id="4834at2759"/>
<evidence type="ECO:0000256" key="8">
    <source>
        <dbReference type="ARBA" id="ARBA00023065"/>
    </source>
</evidence>
<dbReference type="FunFam" id="1.20.1530.20:FF:000011">
    <property type="entry name" value="K(+) efflux antiporter 3, chloroplastic"/>
    <property type="match status" value="1"/>
</dbReference>
<feature type="transmembrane region" description="Helical" evidence="11">
    <location>
        <begin position="198"/>
        <end position="217"/>
    </location>
</feature>
<keyword evidence="6" id="KW-0630">Potassium</keyword>
<comment type="caution">
    <text evidence="13">The sequence shown here is derived from an EMBL/GenBank/DDBJ whole genome shotgun (WGS) entry which is preliminary data.</text>
</comment>
<keyword evidence="7 11" id="KW-1133">Transmembrane helix</keyword>
<dbReference type="Pfam" id="PF00999">
    <property type="entry name" value="Na_H_Exchanger"/>
    <property type="match status" value="1"/>
</dbReference>
<dbReference type="Pfam" id="PF02254">
    <property type="entry name" value="TrkA_N"/>
    <property type="match status" value="1"/>
</dbReference>
<dbReference type="GO" id="GO:0006813">
    <property type="term" value="P:potassium ion transport"/>
    <property type="evidence" value="ECO:0007669"/>
    <property type="project" value="UniProtKB-KW"/>
</dbReference>
<evidence type="ECO:0000256" key="1">
    <source>
        <dbReference type="ARBA" id="ARBA00004141"/>
    </source>
</evidence>
<feature type="transmembrane region" description="Helical" evidence="11">
    <location>
        <begin position="65"/>
        <end position="86"/>
    </location>
</feature>
<dbReference type="InterPro" id="IPR006153">
    <property type="entry name" value="Cation/H_exchanger_TM"/>
</dbReference>
<keyword evidence="3" id="KW-0050">Antiport</keyword>
<dbReference type="Gene3D" id="3.40.50.720">
    <property type="entry name" value="NAD(P)-binding Rossmann-like Domain"/>
    <property type="match status" value="1"/>
</dbReference>